<organism evidence="3 4">
    <name type="scientific">Microvirga flocculans</name>
    <dbReference type="NCBI Taxonomy" id="217168"/>
    <lineage>
        <taxon>Bacteria</taxon>
        <taxon>Pseudomonadati</taxon>
        <taxon>Pseudomonadota</taxon>
        <taxon>Alphaproteobacteria</taxon>
        <taxon>Hyphomicrobiales</taxon>
        <taxon>Methylobacteriaceae</taxon>
        <taxon>Microvirga</taxon>
    </lineage>
</organism>
<sequence length="553" mass="63246">MHMDPKHVTLNNLLLGRLFRIPDYQRAYAWGTKQRKDLFSDIEEVAETGREHFMATVVCLARDKRRIAADEFLTVDIVDGQQRLTTFVILLKAIERALDPEKAGEGKIKREIAELLVKGDDHCLVLLQTNHDSSSVFLDYLRQGEIHEDRVKTAADRNLVDAARDCEGFVKRWHEKRTLIDLVAILRNSLSLIYHEIHDEAIVYRVFEVLNSRGLDVKWIDKLKSQLMALIFATPQEAGRAESLHEMQEIWKDIYRVLGLRADLGDEALRFAGAFKLAQRPNRVISQSDAAAVLTDVAGTHVKTIVAAGEFLRKVVEVVNRLDSDVRRRAITRIMHARFLAAAILLRGFPKEVEEDLLGRWERLTFRIFCLAGADTRRLVGEYVRLAYDVLSSQLDETKIRERLAAVGKGYSINEVLKKIEWDQCYEGWTEELRYLLFRYDEHLAREAGEKFDASQWNKIWGVEPSKSIEHIEPQSSGAEHIHHLGNLTMLPPEVNSALKDKPPAIKAETYITLGLAATRRVGQTIAKSGWDEASVHARTKLIEDFVRQEWAD</sequence>
<dbReference type="InterPro" id="IPR011089">
    <property type="entry name" value="GmrSD_C"/>
</dbReference>
<dbReference type="Proteomes" id="UP000519439">
    <property type="component" value="Unassembled WGS sequence"/>
</dbReference>
<dbReference type="AlphaFoldDB" id="A0A7W6IIQ5"/>
<dbReference type="PANTHER" id="PTHR35149">
    <property type="entry name" value="SLL5132 PROTEIN"/>
    <property type="match status" value="1"/>
</dbReference>
<keyword evidence="4" id="KW-1185">Reference proteome</keyword>
<evidence type="ECO:0000313" key="3">
    <source>
        <dbReference type="EMBL" id="MBB4041624.1"/>
    </source>
</evidence>
<protein>
    <recommendedName>
        <fullName evidence="5">DUF262 domain-containing protein</fullName>
    </recommendedName>
</protein>
<dbReference type="InterPro" id="IPR004919">
    <property type="entry name" value="GmrSD_N"/>
</dbReference>
<dbReference type="PANTHER" id="PTHR35149:SF1">
    <property type="entry name" value="DUF5655 DOMAIN-CONTAINING PROTEIN"/>
    <property type="match status" value="1"/>
</dbReference>
<dbReference type="EMBL" id="JACIDC010000013">
    <property type="protein sequence ID" value="MBB4041624.1"/>
    <property type="molecule type" value="Genomic_DNA"/>
</dbReference>
<evidence type="ECO:0000259" key="1">
    <source>
        <dbReference type="Pfam" id="PF03235"/>
    </source>
</evidence>
<name>A0A7W6IIQ5_9HYPH</name>
<feature type="domain" description="GmrSD restriction endonucleases C-terminal" evidence="2">
    <location>
        <begin position="414"/>
        <end position="542"/>
    </location>
</feature>
<evidence type="ECO:0000259" key="2">
    <source>
        <dbReference type="Pfam" id="PF07510"/>
    </source>
</evidence>
<dbReference type="Pfam" id="PF03235">
    <property type="entry name" value="GmrSD_N"/>
    <property type="match status" value="1"/>
</dbReference>
<gene>
    <name evidence="3" type="ORF">GGR34_003302</name>
</gene>
<proteinExistence type="predicted"/>
<reference evidence="3 4" key="1">
    <citation type="submission" date="2020-08" db="EMBL/GenBank/DDBJ databases">
        <title>Genomic Encyclopedia of Type Strains, Phase IV (KMG-IV): sequencing the most valuable type-strain genomes for metagenomic binning, comparative biology and taxonomic classification.</title>
        <authorList>
            <person name="Goeker M."/>
        </authorList>
    </citation>
    <scope>NUCLEOTIDE SEQUENCE [LARGE SCALE GENOMIC DNA]</scope>
    <source>
        <strain evidence="3 4">DSM 15743</strain>
    </source>
</reference>
<feature type="domain" description="GmrSD restriction endonucleases N-terminal" evidence="1">
    <location>
        <begin position="16"/>
        <end position="227"/>
    </location>
</feature>
<evidence type="ECO:0008006" key="5">
    <source>
        <dbReference type="Google" id="ProtNLM"/>
    </source>
</evidence>
<dbReference type="Pfam" id="PF07510">
    <property type="entry name" value="GmrSD_C"/>
    <property type="match status" value="1"/>
</dbReference>
<accession>A0A7W6IIQ5</accession>
<evidence type="ECO:0000313" key="4">
    <source>
        <dbReference type="Proteomes" id="UP000519439"/>
    </source>
</evidence>
<comment type="caution">
    <text evidence="3">The sequence shown here is derived from an EMBL/GenBank/DDBJ whole genome shotgun (WGS) entry which is preliminary data.</text>
</comment>